<name>A0AAV4DS48_9GAST</name>
<organism evidence="1 2">
    <name type="scientific">Plakobranchus ocellatus</name>
    <dbReference type="NCBI Taxonomy" id="259542"/>
    <lineage>
        <taxon>Eukaryota</taxon>
        <taxon>Metazoa</taxon>
        <taxon>Spiralia</taxon>
        <taxon>Lophotrochozoa</taxon>
        <taxon>Mollusca</taxon>
        <taxon>Gastropoda</taxon>
        <taxon>Heterobranchia</taxon>
        <taxon>Euthyneura</taxon>
        <taxon>Panpulmonata</taxon>
        <taxon>Sacoglossa</taxon>
        <taxon>Placobranchoidea</taxon>
        <taxon>Plakobranchidae</taxon>
        <taxon>Plakobranchus</taxon>
    </lineage>
</organism>
<evidence type="ECO:0000313" key="1">
    <source>
        <dbReference type="EMBL" id="GFO46975.1"/>
    </source>
</evidence>
<dbReference type="Proteomes" id="UP000735302">
    <property type="component" value="Unassembled WGS sequence"/>
</dbReference>
<protein>
    <submittedName>
        <fullName evidence="1">Uncharacterized protein</fullName>
    </submittedName>
</protein>
<accession>A0AAV4DS48</accession>
<sequence length="163" mass="18472">MSARVPVQMPQVPKLRPWGQFLKLSHTPLAKRVEEAIAAAISKIARDPSVVRKGALRWVDPRHRGNPVVVMGETTLEFGIYQGQTFRWALGSATGWVVALVATVRLLQAEMQQTPVSSTERLPPLQMRTNQPWCSSRRRWRLQVTLRKDWRISLPAEDQSVGI</sequence>
<proteinExistence type="predicted"/>
<dbReference type="EMBL" id="BLXT01008249">
    <property type="protein sequence ID" value="GFO46975.1"/>
    <property type="molecule type" value="Genomic_DNA"/>
</dbReference>
<keyword evidence="2" id="KW-1185">Reference proteome</keyword>
<evidence type="ECO:0000313" key="2">
    <source>
        <dbReference type="Proteomes" id="UP000735302"/>
    </source>
</evidence>
<reference evidence="1 2" key="1">
    <citation type="journal article" date="2021" name="Elife">
        <title>Chloroplast acquisition without the gene transfer in kleptoplastic sea slugs, Plakobranchus ocellatus.</title>
        <authorList>
            <person name="Maeda T."/>
            <person name="Takahashi S."/>
            <person name="Yoshida T."/>
            <person name="Shimamura S."/>
            <person name="Takaki Y."/>
            <person name="Nagai Y."/>
            <person name="Toyoda A."/>
            <person name="Suzuki Y."/>
            <person name="Arimoto A."/>
            <person name="Ishii H."/>
            <person name="Satoh N."/>
            <person name="Nishiyama T."/>
            <person name="Hasebe M."/>
            <person name="Maruyama T."/>
            <person name="Minagawa J."/>
            <person name="Obokata J."/>
            <person name="Shigenobu S."/>
        </authorList>
    </citation>
    <scope>NUCLEOTIDE SEQUENCE [LARGE SCALE GENOMIC DNA]</scope>
</reference>
<comment type="caution">
    <text evidence="1">The sequence shown here is derived from an EMBL/GenBank/DDBJ whole genome shotgun (WGS) entry which is preliminary data.</text>
</comment>
<dbReference type="AlphaFoldDB" id="A0AAV4DS48"/>
<gene>
    <name evidence="1" type="ORF">PoB_007348000</name>
</gene>